<sequence>MGWGWCTTSPHLFSGDAEKAIWHVRDKVKVPLYGCDCYAYALLASGFVDLVIESGLKTHSGHSPPLLSFPSPPISHSPSSLISLLKLSSSLHGVRQLHALAIKTGLFRDPLVAAEILRSSVLSQRRDLRYGRSVFDQMPEPNCFSWNTLIRAYAESEEAPSHALALFAQMLLSSTTTQPNQYTFPSVLKACACIQAAEAGTQIHGQVVKLGWSDDAFILTNLVRMYSSCGFMQDACKLVDSSLLPDADASVVLHNTLIDGFFRLGMVEQARQLFDRMPNKSAISWNGMISKCAQIGLFKEAIALFRKMQMEGMEHNFVTLVSVLPAISHMCALELGEWVHAYAEKNVIEIDDVLGSALVDMYSKCGNINKAIQVFEQLPKHNPITWSAMISGLAMHGRAAEAQDCFQRMEKAGVIPTDIVFVGVLNACSHAGLVEEGKSYFRRMVNVHGLRPKLEHYGCMVDLLGRAGLLEEAEELVLSMSVNPDDVIYKALLSSCKMHGNVEIGMRAAKRLMEHFSSDGDSMVLLSNFYASLGDWGTVSQVRLMMKELDIKKDPGCSWITVNGRIHEFVVEDNTHPQSRKIHLMLAEMADKLHEAGYVPDTTQVTLNIVKEEKESTLLYHSEKIAIAFGLISTNPGTTLHVVKNLRICGDCHSSIKLIAKLNFHRDSIGTALISAFLHGRQCCSQQSVV</sequence>
<dbReference type="GO" id="GO:0003729">
    <property type="term" value="F:mRNA binding"/>
    <property type="evidence" value="ECO:0007669"/>
    <property type="project" value="UniProtKB-ARBA"/>
</dbReference>
<dbReference type="FunFam" id="1.25.40.10:FF:000690">
    <property type="entry name" value="Pentatricopeptide repeat-containing protein"/>
    <property type="match status" value="1"/>
</dbReference>
<dbReference type="Gene3D" id="1.25.40.10">
    <property type="entry name" value="Tetratricopeptide repeat domain"/>
    <property type="match status" value="4"/>
</dbReference>
<feature type="repeat" description="PPR" evidence="3">
    <location>
        <begin position="142"/>
        <end position="177"/>
    </location>
</feature>
<dbReference type="SUPFAM" id="SSF48452">
    <property type="entry name" value="TPR-like"/>
    <property type="match status" value="1"/>
</dbReference>
<dbReference type="InterPro" id="IPR002885">
    <property type="entry name" value="PPR_rpt"/>
</dbReference>
<dbReference type="InterPro" id="IPR011990">
    <property type="entry name" value="TPR-like_helical_dom_sf"/>
</dbReference>
<reference evidence="5 6" key="1">
    <citation type="submission" date="2020-08" db="EMBL/GenBank/DDBJ databases">
        <title>Plant Genome Project.</title>
        <authorList>
            <person name="Zhang R.-G."/>
        </authorList>
    </citation>
    <scope>NUCLEOTIDE SEQUENCE [LARGE SCALE GENOMIC DNA]</scope>
    <source>
        <tissue evidence="5">Rhizome</tissue>
    </source>
</reference>
<evidence type="ECO:0000256" key="1">
    <source>
        <dbReference type="ARBA" id="ARBA00006643"/>
    </source>
</evidence>
<dbReference type="GO" id="GO:0008270">
    <property type="term" value="F:zinc ion binding"/>
    <property type="evidence" value="ECO:0007669"/>
    <property type="project" value="InterPro"/>
</dbReference>
<dbReference type="AlphaFoldDB" id="A0A8J5KN91"/>
<feature type="repeat" description="PPR" evidence="3">
    <location>
        <begin position="250"/>
        <end position="280"/>
    </location>
</feature>
<evidence type="ECO:0000256" key="2">
    <source>
        <dbReference type="ARBA" id="ARBA00022737"/>
    </source>
</evidence>
<feature type="domain" description="DYW" evidence="4">
    <location>
        <begin position="597"/>
        <end position="665"/>
    </location>
</feature>
<dbReference type="Pfam" id="PF14432">
    <property type="entry name" value="DYW_deaminase"/>
    <property type="match status" value="1"/>
</dbReference>
<dbReference type="Pfam" id="PF12854">
    <property type="entry name" value="PPR_1"/>
    <property type="match status" value="1"/>
</dbReference>
<accession>A0A8J5KN91</accession>
<dbReference type="PANTHER" id="PTHR47926">
    <property type="entry name" value="PENTATRICOPEPTIDE REPEAT-CONTAINING PROTEIN"/>
    <property type="match status" value="1"/>
</dbReference>
<evidence type="ECO:0000256" key="3">
    <source>
        <dbReference type="PROSITE-ProRule" id="PRU00708"/>
    </source>
</evidence>
<comment type="similarity">
    <text evidence="1">Belongs to the PPR family. PCMP-H subfamily.</text>
</comment>
<dbReference type="GO" id="GO:0009451">
    <property type="term" value="P:RNA modification"/>
    <property type="evidence" value="ECO:0007669"/>
    <property type="project" value="InterPro"/>
</dbReference>
<dbReference type="Gene3D" id="3.40.190.80">
    <property type="match status" value="1"/>
</dbReference>
<dbReference type="FunFam" id="1.25.40.10:FF:000470">
    <property type="entry name" value="Pentatricopeptide repeat-containing protein At5g66520"/>
    <property type="match status" value="1"/>
</dbReference>
<evidence type="ECO:0000313" key="5">
    <source>
        <dbReference type="EMBL" id="KAG6490711.1"/>
    </source>
</evidence>
<dbReference type="InterPro" id="IPR032867">
    <property type="entry name" value="DYW_dom"/>
</dbReference>
<dbReference type="InterPro" id="IPR046848">
    <property type="entry name" value="E_motif"/>
</dbReference>
<keyword evidence="2" id="KW-0677">Repeat</keyword>
<evidence type="ECO:0000313" key="6">
    <source>
        <dbReference type="Proteomes" id="UP000734854"/>
    </source>
</evidence>
<protein>
    <recommendedName>
        <fullName evidence="4">DYW domain-containing protein</fullName>
    </recommendedName>
</protein>
<dbReference type="PROSITE" id="PS51375">
    <property type="entry name" value="PPR"/>
    <property type="match status" value="4"/>
</dbReference>
<comment type="caution">
    <text evidence="5">The sequence shown here is derived from an EMBL/GenBank/DDBJ whole genome shotgun (WGS) entry which is preliminary data.</text>
</comment>
<dbReference type="InterPro" id="IPR046960">
    <property type="entry name" value="PPR_At4g14850-like_plant"/>
</dbReference>
<dbReference type="PANTHER" id="PTHR47926:SF452">
    <property type="entry name" value="PENTATRICOPEPTIDE REPEAT-CONTAINING PROTEIN"/>
    <property type="match status" value="1"/>
</dbReference>
<feature type="repeat" description="PPR" evidence="3">
    <location>
        <begin position="281"/>
        <end position="315"/>
    </location>
</feature>
<organism evidence="5 6">
    <name type="scientific">Zingiber officinale</name>
    <name type="common">Ginger</name>
    <name type="synonym">Amomum zingiber</name>
    <dbReference type="NCBI Taxonomy" id="94328"/>
    <lineage>
        <taxon>Eukaryota</taxon>
        <taxon>Viridiplantae</taxon>
        <taxon>Streptophyta</taxon>
        <taxon>Embryophyta</taxon>
        <taxon>Tracheophyta</taxon>
        <taxon>Spermatophyta</taxon>
        <taxon>Magnoliopsida</taxon>
        <taxon>Liliopsida</taxon>
        <taxon>Zingiberales</taxon>
        <taxon>Zingiberaceae</taxon>
        <taxon>Zingiber</taxon>
    </lineage>
</organism>
<dbReference type="NCBIfam" id="TIGR00756">
    <property type="entry name" value="PPR"/>
    <property type="match status" value="3"/>
</dbReference>
<evidence type="ECO:0000259" key="4">
    <source>
        <dbReference type="Pfam" id="PF14432"/>
    </source>
</evidence>
<name>A0A8J5KN91_ZINOF</name>
<dbReference type="Pfam" id="PF20431">
    <property type="entry name" value="E_motif"/>
    <property type="match status" value="1"/>
</dbReference>
<proteinExistence type="inferred from homology"/>
<dbReference type="Pfam" id="PF01535">
    <property type="entry name" value="PPR"/>
    <property type="match status" value="5"/>
</dbReference>
<feature type="repeat" description="PPR" evidence="3">
    <location>
        <begin position="382"/>
        <end position="416"/>
    </location>
</feature>
<gene>
    <name evidence="5" type="ORF">ZIOFF_052021</name>
</gene>
<dbReference type="EMBL" id="JACMSC010000014">
    <property type="protein sequence ID" value="KAG6490711.1"/>
    <property type="molecule type" value="Genomic_DNA"/>
</dbReference>
<keyword evidence="6" id="KW-1185">Reference proteome</keyword>
<dbReference type="Proteomes" id="UP000734854">
    <property type="component" value="Unassembled WGS sequence"/>
</dbReference>